<keyword evidence="2" id="KW-1185">Reference proteome</keyword>
<name>A0A0C4YQB0_9BURK</name>
<dbReference type="OrthoDB" id="8965717at2"/>
<evidence type="ECO:0008006" key="3">
    <source>
        <dbReference type="Google" id="ProtNLM"/>
    </source>
</evidence>
<dbReference type="RefSeq" id="WP_043356238.1">
    <property type="nucleotide sequence ID" value="NZ_CP010537.1"/>
</dbReference>
<dbReference type="KEGG" id="cbw:RR42_s2612"/>
<proteinExistence type="predicted"/>
<reference evidence="1 2" key="1">
    <citation type="journal article" date="2015" name="Genome Announc.">
        <title>Complete Genome Sequence of Cupriavidus basilensis 4G11, Isolated from the Oak Ridge Field Research Center Site.</title>
        <authorList>
            <person name="Ray J."/>
            <person name="Waters R.J."/>
            <person name="Skerker J.M."/>
            <person name="Kuehl J.V."/>
            <person name="Price M.N."/>
            <person name="Huang J."/>
            <person name="Chakraborty R."/>
            <person name="Arkin A.P."/>
            <person name="Deutschbauer A."/>
        </authorList>
    </citation>
    <scope>NUCLEOTIDE SEQUENCE [LARGE SCALE GENOMIC DNA]</scope>
    <source>
        <strain evidence="1">4G11</strain>
    </source>
</reference>
<sequence>MFRHSRYGVTAEHAGADMFVTAHTPCESPLSLAGEKAAQLYALLFMTRDSAAAGTFGDLVADIQGPLLSLATGLAQEILVLSELAAEHGEDGRGDA</sequence>
<dbReference type="Proteomes" id="UP000031843">
    <property type="component" value="Chromosome secondary"/>
</dbReference>
<organism evidence="1 2">
    <name type="scientific">Cupriavidus basilensis</name>
    <dbReference type="NCBI Taxonomy" id="68895"/>
    <lineage>
        <taxon>Bacteria</taxon>
        <taxon>Pseudomonadati</taxon>
        <taxon>Pseudomonadota</taxon>
        <taxon>Betaproteobacteria</taxon>
        <taxon>Burkholderiales</taxon>
        <taxon>Burkholderiaceae</taxon>
        <taxon>Cupriavidus</taxon>
    </lineage>
</organism>
<accession>A0A0C4YQB0</accession>
<evidence type="ECO:0000313" key="1">
    <source>
        <dbReference type="EMBL" id="AJG24194.1"/>
    </source>
</evidence>
<protein>
    <recommendedName>
        <fullName evidence="3">DUF3077 domain-containing protein</fullName>
    </recommendedName>
</protein>
<dbReference type="AlphaFoldDB" id="A0A0C4YQB0"/>
<evidence type="ECO:0000313" key="2">
    <source>
        <dbReference type="Proteomes" id="UP000031843"/>
    </source>
</evidence>
<dbReference type="EMBL" id="CP010537">
    <property type="protein sequence ID" value="AJG24194.1"/>
    <property type="molecule type" value="Genomic_DNA"/>
</dbReference>
<gene>
    <name evidence="1" type="ORF">RR42_s2612</name>
</gene>